<gene>
    <name evidence="1" type="ORF">PDJAM_G00210170</name>
</gene>
<accession>A0ACC5YB61</accession>
<organism evidence="1 2">
    <name type="scientific">Pangasius djambal</name>
    <dbReference type="NCBI Taxonomy" id="1691987"/>
    <lineage>
        <taxon>Eukaryota</taxon>
        <taxon>Metazoa</taxon>
        <taxon>Chordata</taxon>
        <taxon>Craniata</taxon>
        <taxon>Vertebrata</taxon>
        <taxon>Euteleostomi</taxon>
        <taxon>Actinopterygii</taxon>
        <taxon>Neopterygii</taxon>
        <taxon>Teleostei</taxon>
        <taxon>Ostariophysi</taxon>
        <taxon>Siluriformes</taxon>
        <taxon>Pangasiidae</taxon>
        <taxon>Pangasius</taxon>
    </lineage>
</organism>
<evidence type="ECO:0000313" key="1">
    <source>
        <dbReference type="EMBL" id="MCJ8732341.1"/>
    </source>
</evidence>
<reference evidence="1" key="1">
    <citation type="submission" date="2020-02" db="EMBL/GenBank/DDBJ databases">
        <title>Genome sequencing of the panga catfish, Pangasius djambal.</title>
        <authorList>
            <person name="Wen M."/>
            <person name="Zahm M."/>
            <person name="Roques C."/>
            <person name="Cabau C."/>
            <person name="Klopp C."/>
            <person name="Donnadieu C."/>
            <person name="Jouanno E."/>
            <person name="Avarre J.-C."/>
            <person name="Campet M."/>
            <person name="Ha T."/>
            <person name="Dugue R."/>
            <person name="Lampietro C."/>
            <person name="Louis A."/>
            <person name="Herpin A."/>
            <person name="Echchiki A."/>
            <person name="Berthelot C."/>
            <person name="Parey E."/>
            <person name="Roest-Crollius H."/>
            <person name="Braasch I."/>
            <person name="Postlethwait J.H."/>
            <person name="Bobe J."/>
            <person name="Montfort J."/>
            <person name="Bouchez O."/>
            <person name="Begum T."/>
            <person name="Schartl M."/>
            <person name="Gustiano R."/>
            <person name="Guiguen Y."/>
        </authorList>
    </citation>
    <scope>NUCLEOTIDE SEQUENCE</scope>
    <source>
        <strain evidence="1">Pdj_M5554</strain>
    </source>
</reference>
<proteinExistence type="predicted"/>
<name>A0ACC5YB61_9TELE</name>
<protein>
    <submittedName>
        <fullName evidence="1">Uncharacterized protein</fullName>
    </submittedName>
</protein>
<keyword evidence="2" id="KW-1185">Reference proteome</keyword>
<dbReference type="EMBL" id="CM040979">
    <property type="protein sequence ID" value="MCJ8732341.1"/>
    <property type="molecule type" value="Genomic_DNA"/>
</dbReference>
<dbReference type="Proteomes" id="UP000830395">
    <property type="component" value="Chromosome 5"/>
</dbReference>
<comment type="caution">
    <text evidence="1">The sequence shown here is derived from an EMBL/GenBank/DDBJ whole genome shotgun (WGS) entry which is preliminary data.</text>
</comment>
<sequence length="73" mass="8261">MYTLSPCKETNTYQKGHLDDLPPLLVNLDRFFMLFRECIFQTANIRCECEPGCGVVLQGLLVSLRGELAQGPR</sequence>
<evidence type="ECO:0000313" key="2">
    <source>
        <dbReference type="Proteomes" id="UP000830395"/>
    </source>
</evidence>